<dbReference type="RefSeq" id="WP_006290631.1">
    <property type="nucleotide sequence ID" value="NZ_AP012333.1"/>
</dbReference>
<organism evidence="10 11">
    <name type="scientific">Parascardovia denticolens DSM 10105 = JCM 12538</name>
    <dbReference type="NCBI Taxonomy" id="864564"/>
    <lineage>
        <taxon>Bacteria</taxon>
        <taxon>Bacillati</taxon>
        <taxon>Actinomycetota</taxon>
        <taxon>Actinomycetes</taxon>
        <taxon>Bifidobacteriales</taxon>
        <taxon>Bifidobacteriaceae</taxon>
        <taxon>Parascardovia</taxon>
    </lineage>
</organism>
<feature type="binding site" evidence="7">
    <location>
        <begin position="158"/>
        <end position="161"/>
    </location>
    <ligand>
        <name>carbamoyl phosphate</name>
        <dbReference type="ChEBI" id="CHEBI:58228"/>
    </ligand>
</feature>
<dbReference type="InterPro" id="IPR002292">
    <property type="entry name" value="Orn/put_carbamltrans"/>
</dbReference>
<feature type="domain" description="Aspartate/ornithine carbamoyltransferase carbamoyl-P binding" evidence="9">
    <location>
        <begin position="31"/>
        <end position="171"/>
    </location>
</feature>
<feature type="domain" description="Aspartate/ornithine carbamoyltransferase Asp/Orn-binding" evidence="8">
    <location>
        <begin position="177"/>
        <end position="351"/>
    </location>
</feature>
<feature type="binding site" evidence="7">
    <location>
        <position position="190"/>
    </location>
    <ligand>
        <name>L-ornithine</name>
        <dbReference type="ChEBI" id="CHEBI:46911"/>
    </ligand>
</feature>
<evidence type="ECO:0000259" key="8">
    <source>
        <dbReference type="Pfam" id="PF00185"/>
    </source>
</evidence>
<feature type="binding site" evidence="7">
    <location>
        <position position="131"/>
    </location>
    <ligand>
        <name>carbamoyl phosphate</name>
        <dbReference type="ChEBI" id="CHEBI:58228"/>
    </ligand>
</feature>
<dbReference type="GO" id="GO:0004585">
    <property type="term" value="F:ornithine carbamoyltransferase activity"/>
    <property type="evidence" value="ECO:0007669"/>
    <property type="project" value="UniProtKB-UniRule"/>
</dbReference>
<sequence>MEPASVSQTSHPAESVLNPSAKVSDNVFQGRSFLACKDFTPAEIMYLVDFAFHLKKLKKTGVPHKYLEGKSVALLFEKTSTRTRSSFVVACNDLGAYPEFMGTDSTQLGKKESVEDTAKVMGRMFDGIEYRGFKHSDVETLARFAGVPVWNGLTDEWHPTQMIADFMTIKEKFGHLKGLTLTFVGDGRNNMANSLLVAGTMVGMNVRILAPKQLQPDESVVRIASGFARQTGGRFLITDDIDQGVAGANVIYTDVWVSMGENNWKERVSLLTPYRVTMEMMRRTGTPDDKLIFLHCLPAFHDTETSYGREIAEKYGIEEMEVTDEVFRSSYAWQFDQAENRMHSIKAIMAATLGNLFIPQGAVDGCLE</sequence>
<dbReference type="PRINTS" id="PR00102">
    <property type="entry name" value="OTCASE"/>
</dbReference>
<dbReference type="InterPro" id="IPR006132">
    <property type="entry name" value="Asp/Orn_carbamoyltranf_P-bd"/>
</dbReference>
<comment type="subcellular location">
    <subcellularLocation>
        <location evidence="1 7">Cytoplasm</location>
    </subcellularLocation>
</comment>
<dbReference type="GO" id="GO:0042450">
    <property type="term" value="P:L-arginine biosynthetic process via ornithine"/>
    <property type="evidence" value="ECO:0007669"/>
    <property type="project" value="UniProtKB-UniRule"/>
</dbReference>
<feature type="binding site" evidence="7">
    <location>
        <begin position="258"/>
        <end position="259"/>
    </location>
    <ligand>
        <name>L-ornithine</name>
        <dbReference type="ChEBI" id="CHEBI:46911"/>
    </ligand>
</feature>
<evidence type="ECO:0000313" key="10">
    <source>
        <dbReference type="EMBL" id="EFT82612.1"/>
    </source>
</evidence>
<dbReference type="NCBIfam" id="TIGR00658">
    <property type="entry name" value="orni_carb_tr"/>
    <property type="match status" value="1"/>
</dbReference>
<accession>E6K2Q8</accession>
<feature type="binding site" evidence="7">
    <location>
        <position position="107"/>
    </location>
    <ligand>
        <name>carbamoyl phosphate</name>
        <dbReference type="ChEBI" id="CHEBI:58228"/>
    </ligand>
</feature>
<evidence type="ECO:0000256" key="2">
    <source>
        <dbReference type="ARBA" id="ARBA00007805"/>
    </source>
</evidence>
<evidence type="ECO:0000256" key="4">
    <source>
        <dbReference type="ARBA" id="ARBA00022490"/>
    </source>
</evidence>
<feature type="binding site" evidence="7">
    <location>
        <position position="341"/>
    </location>
    <ligand>
        <name>carbamoyl phosphate</name>
        <dbReference type="ChEBI" id="CHEBI:58228"/>
    </ligand>
</feature>
<protein>
    <recommendedName>
        <fullName evidence="3 7">Ornithine carbamoyltransferase</fullName>
        <shortName evidence="7">OTCase</shortName>
        <ecNumber evidence="3 7">2.1.3.3</ecNumber>
    </recommendedName>
</protein>
<gene>
    <name evidence="10" type="primary">argF</name>
    <name evidence="10" type="ORF">HMPREF0620_1297</name>
</gene>
<dbReference type="EC" id="2.1.3.3" evidence="3 7"/>
<dbReference type="PANTHER" id="PTHR45753">
    <property type="entry name" value="ORNITHINE CARBAMOYLTRANSFERASE, MITOCHONDRIAL"/>
    <property type="match status" value="1"/>
</dbReference>
<dbReference type="GO" id="GO:0016597">
    <property type="term" value="F:amino acid binding"/>
    <property type="evidence" value="ECO:0007669"/>
    <property type="project" value="InterPro"/>
</dbReference>
<evidence type="ECO:0000256" key="7">
    <source>
        <dbReference type="HAMAP-Rule" id="MF_01109"/>
    </source>
</evidence>
<dbReference type="Gene3D" id="3.40.50.1370">
    <property type="entry name" value="Aspartate/ornithine carbamoyltransferase"/>
    <property type="match status" value="2"/>
</dbReference>
<evidence type="ECO:0000256" key="5">
    <source>
        <dbReference type="ARBA" id="ARBA00022679"/>
    </source>
</evidence>
<keyword evidence="11" id="KW-1185">Reference proteome</keyword>
<evidence type="ECO:0000256" key="1">
    <source>
        <dbReference type="ARBA" id="ARBA00004496"/>
    </source>
</evidence>
<dbReference type="FunFam" id="3.40.50.1370:FF:000008">
    <property type="entry name" value="Ornithine carbamoyltransferase"/>
    <property type="match status" value="1"/>
</dbReference>
<evidence type="ECO:0000313" key="11">
    <source>
        <dbReference type="Proteomes" id="UP000004946"/>
    </source>
</evidence>
<dbReference type="GO" id="GO:0019240">
    <property type="term" value="P:citrulline biosynthetic process"/>
    <property type="evidence" value="ECO:0007669"/>
    <property type="project" value="TreeGrafter"/>
</dbReference>
<evidence type="ECO:0000256" key="3">
    <source>
        <dbReference type="ARBA" id="ARBA00013007"/>
    </source>
</evidence>
<feature type="binding site" evidence="7">
    <location>
        <position position="254"/>
    </location>
    <ligand>
        <name>L-ornithine</name>
        <dbReference type="ChEBI" id="CHEBI:46911"/>
    </ligand>
</feature>
<reference evidence="10 11" key="1">
    <citation type="submission" date="2010-12" db="EMBL/GenBank/DDBJ databases">
        <authorList>
            <person name="Muzny D."/>
            <person name="Qin X."/>
            <person name="Buhay C."/>
            <person name="Dugan-Rocha S."/>
            <person name="Ding Y."/>
            <person name="Chen G."/>
            <person name="Hawes A."/>
            <person name="Holder M."/>
            <person name="Jhangiani S."/>
            <person name="Johnson A."/>
            <person name="Khan Z."/>
            <person name="Li Z."/>
            <person name="Liu W."/>
            <person name="Liu X."/>
            <person name="Perez L."/>
            <person name="Shen H."/>
            <person name="Wang Q."/>
            <person name="Watt J."/>
            <person name="Xi L."/>
            <person name="Xin Y."/>
            <person name="Zhou J."/>
            <person name="Deng J."/>
            <person name="Jiang H."/>
            <person name="Liu Y."/>
            <person name="Qu J."/>
            <person name="Song X.-Z."/>
            <person name="Zhang L."/>
            <person name="Villasana D."/>
            <person name="Johnson A."/>
            <person name="Liu J."/>
            <person name="Liyanage D."/>
            <person name="Lorensuhewa L."/>
            <person name="Robinson T."/>
            <person name="Song A."/>
            <person name="Song B.-B."/>
            <person name="Dinh H."/>
            <person name="Thornton R."/>
            <person name="Coyle M."/>
            <person name="Francisco L."/>
            <person name="Jackson L."/>
            <person name="Javaid M."/>
            <person name="Korchina V."/>
            <person name="Kovar C."/>
            <person name="Mata R."/>
            <person name="Mathew T."/>
            <person name="Ngo R."/>
            <person name="Nguyen L."/>
            <person name="Nguyen N."/>
            <person name="Okwuonu G."/>
            <person name="Ongeri F."/>
            <person name="Pham C."/>
            <person name="Simmons D."/>
            <person name="Wilczek-Boney K."/>
            <person name="Hale W."/>
            <person name="Jakkamsetti A."/>
            <person name="Pham P."/>
            <person name="Ruth R."/>
            <person name="San Lucas F."/>
            <person name="Warren J."/>
            <person name="Zhang J."/>
            <person name="Zhao Z."/>
            <person name="Zhou C."/>
            <person name="Zhu D."/>
            <person name="Lee S."/>
            <person name="Bess C."/>
            <person name="Blankenburg K."/>
            <person name="Forbes L."/>
            <person name="Fu Q."/>
            <person name="Gubbala S."/>
            <person name="Hirani K."/>
            <person name="Jayaseelan J.C."/>
            <person name="Lara F."/>
            <person name="Munidasa M."/>
            <person name="Palculict T."/>
            <person name="Patil S."/>
            <person name="Pu L.-L."/>
            <person name="Saada N."/>
            <person name="Tang L."/>
            <person name="Weissenberger G."/>
            <person name="Zhu Y."/>
            <person name="Hemphill L."/>
            <person name="Shang Y."/>
            <person name="Youmans B."/>
            <person name="Ayvaz T."/>
            <person name="Ross M."/>
            <person name="Santibanez J."/>
            <person name="Aqrawi P."/>
            <person name="Gross S."/>
            <person name="Joshi V."/>
            <person name="Fowler G."/>
            <person name="Nazareth L."/>
            <person name="Reid J."/>
            <person name="Worley K."/>
            <person name="Petrosino J."/>
            <person name="Highlander S."/>
            <person name="Gibbs R."/>
        </authorList>
    </citation>
    <scope>NUCLEOTIDE SEQUENCE [LARGE SCALE GENOMIC DNA]</scope>
    <source>
        <strain evidence="10 11">DSM 10105</strain>
    </source>
</reference>
<evidence type="ECO:0000259" key="9">
    <source>
        <dbReference type="Pfam" id="PF02729"/>
    </source>
</evidence>
<dbReference type="eggNOG" id="COG0078">
    <property type="taxonomic scope" value="Bacteria"/>
</dbReference>
<dbReference type="HOGENOM" id="CLU_043846_3_1_11"/>
<keyword evidence="5 7" id="KW-0808">Transferase</keyword>
<dbReference type="InterPro" id="IPR006131">
    <property type="entry name" value="Asp_carbamoyltransf_Asp/Orn-bd"/>
</dbReference>
<dbReference type="InterPro" id="IPR024904">
    <property type="entry name" value="OTCase_ArgI"/>
</dbReference>
<dbReference type="PRINTS" id="PR00100">
    <property type="entry name" value="AOTCASE"/>
</dbReference>
<feature type="binding site" evidence="7">
    <location>
        <begin position="80"/>
        <end position="83"/>
    </location>
    <ligand>
        <name>carbamoyl phosphate</name>
        <dbReference type="ChEBI" id="CHEBI:58228"/>
    </ligand>
</feature>
<dbReference type="HAMAP" id="MF_01109">
    <property type="entry name" value="OTCase"/>
    <property type="match status" value="1"/>
</dbReference>
<dbReference type="InterPro" id="IPR036901">
    <property type="entry name" value="Asp/Orn_carbamoylTrfase_sf"/>
</dbReference>
<comment type="caution">
    <text evidence="10">The sequence shown here is derived from an EMBL/GenBank/DDBJ whole genome shotgun (WGS) entry which is preliminary data.</text>
</comment>
<evidence type="ECO:0000256" key="6">
    <source>
        <dbReference type="ARBA" id="ARBA00048772"/>
    </source>
</evidence>
<dbReference type="Pfam" id="PF00185">
    <property type="entry name" value="OTCace"/>
    <property type="match status" value="1"/>
</dbReference>
<name>E6K2Q8_PARDN</name>
<comment type="catalytic activity">
    <reaction evidence="6 7">
        <text>carbamoyl phosphate + L-ornithine = L-citrulline + phosphate + H(+)</text>
        <dbReference type="Rhea" id="RHEA:19513"/>
        <dbReference type="ChEBI" id="CHEBI:15378"/>
        <dbReference type="ChEBI" id="CHEBI:43474"/>
        <dbReference type="ChEBI" id="CHEBI:46911"/>
        <dbReference type="ChEBI" id="CHEBI:57743"/>
        <dbReference type="ChEBI" id="CHEBI:58228"/>
        <dbReference type="EC" id="2.1.3.3"/>
    </reaction>
</comment>
<dbReference type="Pfam" id="PF02729">
    <property type="entry name" value="OTCace_N"/>
    <property type="match status" value="1"/>
</dbReference>
<dbReference type="EMBL" id="AEON01000002">
    <property type="protein sequence ID" value="EFT82612.1"/>
    <property type="molecule type" value="Genomic_DNA"/>
</dbReference>
<proteinExistence type="inferred from homology"/>
<comment type="similarity">
    <text evidence="2 7">Belongs to the aspartate/ornithine carbamoyltransferase superfamily. OTCase family.</text>
</comment>
<dbReference type="GO" id="GO:0005737">
    <property type="term" value="C:cytoplasm"/>
    <property type="evidence" value="ECO:0007669"/>
    <property type="project" value="UniProtKB-SubCell"/>
</dbReference>
<dbReference type="AlphaFoldDB" id="E6K2Q8"/>
<keyword evidence="4 7" id="KW-0963">Cytoplasm</keyword>
<dbReference type="SUPFAM" id="SSF53671">
    <property type="entry name" value="Aspartate/ornithine carbamoyltransferase"/>
    <property type="match status" value="1"/>
</dbReference>
<dbReference type="PROSITE" id="PS00097">
    <property type="entry name" value="CARBAMOYLTRANSFERASE"/>
    <property type="match status" value="1"/>
</dbReference>
<dbReference type="Proteomes" id="UP000004946">
    <property type="component" value="Chromosome"/>
</dbReference>
<dbReference type="PANTHER" id="PTHR45753:SF1">
    <property type="entry name" value="ORNITHINE CARBAMOYLTRANSFERASE, CATABOLIC"/>
    <property type="match status" value="1"/>
</dbReference>
<dbReference type="InterPro" id="IPR006130">
    <property type="entry name" value="Asp/Orn_carbamoylTrfase"/>
</dbReference>
<feature type="binding site" evidence="7">
    <location>
        <begin position="296"/>
        <end position="297"/>
    </location>
    <ligand>
        <name>carbamoyl phosphate</name>
        <dbReference type="ChEBI" id="CHEBI:58228"/>
    </ligand>
</feature>